<evidence type="ECO:0000313" key="2">
    <source>
        <dbReference type="EMBL" id="HJB11372.1"/>
    </source>
</evidence>
<reference evidence="2" key="1">
    <citation type="journal article" date="2021" name="PeerJ">
        <title>Extensive microbial diversity within the chicken gut microbiome revealed by metagenomics and culture.</title>
        <authorList>
            <person name="Gilroy R."/>
            <person name="Ravi A."/>
            <person name="Getino M."/>
            <person name="Pursley I."/>
            <person name="Horton D.L."/>
            <person name="Alikhan N.F."/>
            <person name="Baker D."/>
            <person name="Gharbi K."/>
            <person name="Hall N."/>
            <person name="Watson M."/>
            <person name="Adriaenssens E.M."/>
            <person name="Foster-Nyarko E."/>
            <person name="Jarju S."/>
            <person name="Secka A."/>
            <person name="Antonio M."/>
            <person name="Oren A."/>
            <person name="Chaudhuri R.R."/>
            <person name="La Ragione R."/>
            <person name="Hildebrand F."/>
            <person name="Pallen M.J."/>
        </authorList>
    </citation>
    <scope>NUCLEOTIDE SEQUENCE</scope>
    <source>
        <strain evidence="2">ChiHjej13B12-24818</strain>
    </source>
</reference>
<keyword evidence="1" id="KW-0472">Membrane</keyword>
<feature type="transmembrane region" description="Helical" evidence="1">
    <location>
        <begin position="339"/>
        <end position="359"/>
    </location>
</feature>
<proteinExistence type="predicted"/>
<protein>
    <submittedName>
        <fullName evidence="2">Uncharacterized protein</fullName>
    </submittedName>
</protein>
<feature type="transmembrane region" description="Helical" evidence="1">
    <location>
        <begin position="36"/>
        <end position="58"/>
    </location>
</feature>
<feature type="transmembrane region" description="Helical" evidence="1">
    <location>
        <begin position="223"/>
        <end position="243"/>
    </location>
</feature>
<gene>
    <name evidence="2" type="ORF">H9786_12740</name>
</gene>
<feature type="transmembrane region" description="Helical" evidence="1">
    <location>
        <begin position="314"/>
        <end position="332"/>
    </location>
</feature>
<dbReference type="AlphaFoldDB" id="A0A9D2LES6"/>
<feature type="transmembrane region" description="Helical" evidence="1">
    <location>
        <begin position="64"/>
        <end position="81"/>
    </location>
</feature>
<feature type="transmembrane region" description="Helical" evidence="1">
    <location>
        <begin position="249"/>
        <end position="270"/>
    </location>
</feature>
<organism evidence="2 3">
    <name type="scientific">Candidatus Brachybacterium merdavium</name>
    <dbReference type="NCBI Taxonomy" id="2838513"/>
    <lineage>
        <taxon>Bacteria</taxon>
        <taxon>Bacillati</taxon>
        <taxon>Actinomycetota</taxon>
        <taxon>Actinomycetes</taxon>
        <taxon>Micrococcales</taxon>
        <taxon>Dermabacteraceae</taxon>
        <taxon>Brachybacterium</taxon>
    </lineage>
</organism>
<dbReference type="EMBL" id="DWZH01000100">
    <property type="protein sequence ID" value="HJB11372.1"/>
    <property type="molecule type" value="Genomic_DNA"/>
</dbReference>
<accession>A0A9D2LES6</accession>
<feature type="transmembrane region" description="Helical" evidence="1">
    <location>
        <begin position="486"/>
        <end position="503"/>
    </location>
</feature>
<comment type="caution">
    <text evidence="2">The sequence shown here is derived from an EMBL/GenBank/DDBJ whole genome shotgun (WGS) entry which is preliminary data.</text>
</comment>
<sequence length="653" mass="67986">MSGLPALVAAAITVLAAAYLPGFAAVRLLGGSRWLALALAPALGAAVAGTAAIAAPLVGLRWSLLPFLLGAAVLLAVALGLRRLDVQLPATVLDGPLGPRPTVPFAGAWIAAAAGVAIAPIVYQAGRADAVLERWDTLYHLSALQRIRETGTASSLDLGSVSNSAGDPTPYPAGFHALASLVPGVEVPILLNGAVLALATVPWVLGIALLARALLPQVPWAPFAAAVVATLIPASPLNLWIHLSPIPNLIGSAVLPGALAGAASLWGALLPRWVPRAPDRPSGGGPVLRPGLAALGVVGIAGLGMGVLHPNVAVTALILLTVLTAVTCAPHWRRRPWLIALPVATMAPVALLSYTPLGAAVTGFSGGLQVPWWTALGEVVLGLLTVWPMALGVVLAVLWWPGLVSSFRGSARWVGPAWIVLAVLYLDAALDSPLNLSALYYRGQDRIAMPLAMLSAVLVVPGLQAWARTLGPAGPTGRRHGARRPLLTALVVLGVIAALTSVPPRLDNAAKNLAEDYPGRGRFLQADERALFERYVPQMDQSGTVLASPFSGAAHLYALFGQDVRLPVAGMAYSDLDRDLLYAVGEAATDQQACALLEDNGIRYVYQEHRPYQFHRTSDSVNRGTEALGRVLFETDHSRMIEIDCGTGTADDA</sequence>
<evidence type="ECO:0000313" key="3">
    <source>
        <dbReference type="Proteomes" id="UP000823823"/>
    </source>
</evidence>
<feature type="transmembrane region" description="Helical" evidence="1">
    <location>
        <begin position="6"/>
        <end position="29"/>
    </location>
</feature>
<evidence type="ECO:0000256" key="1">
    <source>
        <dbReference type="SAM" id="Phobius"/>
    </source>
</evidence>
<feature type="transmembrane region" description="Helical" evidence="1">
    <location>
        <begin position="379"/>
        <end position="399"/>
    </location>
</feature>
<keyword evidence="1" id="KW-1133">Transmembrane helix</keyword>
<feature type="transmembrane region" description="Helical" evidence="1">
    <location>
        <begin position="102"/>
        <end position="123"/>
    </location>
</feature>
<feature type="transmembrane region" description="Helical" evidence="1">
    <location>
        <begin position="291"/>
        <end position="308"/>
    </location>
</feature>
<dbReference type="Pfam" id="PF20176">
    <property type="entry name" value="DUF6541"/>
    <property type="match status" value="1"/>
</dbReference>
<feature type="transmembrane region" description="Helical" evidence="1">
    <location>
        <begin position="189"/>
        <end position="211"/>
    </location>
</feature>
<dbReference type="InterPro" id="IPR046671">
    <property type="entry name" value="DUF6541"/>
</dbReference>
<dbReference type="Proteomes" id="UP000823823">
    <property type="component" value="Unassembled WGS sequence"/>
</dbReference>
<name>A0A9D2LES6_9MICO</name>
<reference evidence="2" key="2">
    <citation type="submission" date="2021-04" db="EMBL/GenBank/DDBJ databases">
        <authorList>
            <person name="Gilroy R."/>
        </authorList>
    </citation>
    <scope>NUCLEOTIDE SEQUENCE</scope>
    <source>
        <strain evidence="2">ChiHjej13B12-24818</strain>
    </source>
</reference>
<keyword evidence="1" id="KW-0812">Transmembrane</keyword>